<name>A0AAQ4QJW1_GASAC</name>
<dbReference type="Ensembl" id="ENSGACT00000046986.1">
    <property type="protein sequence ID" value="ENSGACP00000051240.1"/>
    <property type="gene ID" value="ENSGACG00000035954.1"/>
</dbReference>
<evidence type="ECO:0000256" key="3">
    <source>
        <dbReference type="SAM" id="Phobius"/>
    </source>
</evidence>
<reference evidence="5" key="3">
    <citation type="submission" date="2025-09" db="UniProtKB">
        <authorList>
            <consortium name="Ensembl"/>
        </authorList>
    </citation>
    <scope>IDENTIFICATION</scope>
</reference>
<dbReference type="InterPro" id="IPR033989">
    <property type="entry name" value="CD209-like_CTLD"/>
</dbReference>
<reference evidence="5 6" key="1">
    <citation type="journal article" date="2021" name="G3 (Bethesda)">
        <title>Improved contiguity of the threespine stickleback genome using long-read sequencing.</title>
        <authorList>
            <person name="Nath S."/>
            <person name="Shaw D.E."/>
            <person name="White M.A."/>
        </authorList>
    </citation>
    <scope>NUCLEOTIDE SEQUENCE [LARGE SCALE GENOMIC DNA]</scope>
    <source>
        <strain evidence="5 6">Lake Benthic</strain>
    </source>
</reference>
<keyword evidence="6" id="KW-1185">Reference proteome</keyword>
<proteinExistence type="predicted"/>
<dbReference type="Proteomes" id="UP000007635">
    <property type="component" value="Chromosome IX"/>
</dbReference>
<dbReference type="KEGG" id="gat:120825721"/>
<reference evidence="5" key="2">
    <citation type="submission" date="2025-08" db="UniProtKB">
        <authorList>
            <consortium name="Ensembl"/>
        </authorList>
    </citation>
    <scope>IDENTIFICATION</scope>
</reference>
<keyword evidence="3" id="KW-0812">Transmembrane</keyword>
<evidence type="ECO:0000256" key="1">
    <source>
        <dbReference type="ARBA" id="ARBA00022734"/>
    </source>
</evidence>
<feature type="domain" description="C-type lectin" evidence="4">
    <location>
        <begin position="102"/>
        <end position="220"/>
    </location>
</feature>
<sequence>MARFVRKEESGITRDYVNLPEPKNDAQQPERGTAADETGRKLFKLVAVSFGLLCVLQAALNISLRLALFTKARYTNLTAETIELRKELLPFDRYFQEGWVYIRPSFYYISSSKKSWQESRDDCRNRGADLVIINSENEQDFTRKFELQYTWIGLSTGEDNNTWIWVDGSPLSKSYWGPGEPNDYLGTTSKNERCVEIRFFEERDSWNDRNCNDQNQWICEMKIAL</sequence>
<organism evidence="5 6">
    <name type="scientific">Gasterosteus aculeatus aculeatus</name>
    <name type="common">three-spined stickleback</name>
    <dbReference type="NCBI Taxonomy" id="481459"/>
    <lineage>
        <taxon>Eukaryota</taxon>
        <taxon>Metazoa</taxon>
        <taxon>Chordata</taxon>
        <taxon>Craniata</taxon>
        <taxon>Vertebrata</taxon>
        <taxon>Euteleostomi</taxon>
        <taxon>Actinopterygii</taxon>
        <taxon>Neopterygii</taxon>
        <taxon>Teleostei</taxon>
        <taxon>Neoteleostei</taxon>
        <taxon>Acanthomorphata</taxon>
        <taxon>Eupercaria</taxon>
        <taxon>Perciformes</taxon>
        <taxon>Cottioidei</taxon>
        <taxon>Gasterosteales</taxon>
        <taxon>Gasterosteidae</taxon>
        <taxon>Gasterosteus</taxon>
    </lineage>
</organism>
<dbReference type="GeneID" id="120825721"/>
<dbReference type="AlphaFoldDB" id="A0AAQ4QJW1"/>
<dbReference type="GO" id="GO:0030246">
    <property type="term" value="F:carbohydrate binding"/>
    <property type="evidence" value="ECO:0007669"/>
    <property type="project" value="UniProtKB-KW"/>
</dbReference>
<feature type="transmembrane region" description="Helical" evidence="3">
    <location>
        <begin position="42"/>
        <end position="64"/>
    </location>
</feature>
<dbReference type="SMART" id="SM00034">
    <property type="entry name" value="CLECT"/>
    <property type="match status" value="1"/>
</dbReference>
<keyword evidence="3" id="KW-0472">Membrane</keyword>
<keyword evidence="1" id="KW-0430">Lectin</keyword>
<evidence type="ECO:0000313" key="5">
    <source>
        <dbReference type="Ensembl" id="ENSGACP00000051240.1"/>
    </source>
</evidence>
<dbReference type="InterPro" id="IPR016187">
    <property type="entry name" value="CTDL_fold"/>
</dbReference>
<dbReference type="InterPro" id="IPR001304">
    <property type="entry name" value="C-type_lectin-like"/>
</dbReference>
<evidence type="ECO:0000313" key="6">
    <source>
        <dbReference type="Proteomes" id="UP000007635"/>
    </source>
</evidence>
<dbReference type="Gene3D" id="3.10.100.10">
    <property type="entry name" value="Mannose-Binding Protein A, subunit A"/>
    <property type="match status" value="1"/>
</dbReference>
<keyword evidence="2" id="KW-1015">Disulfide bond</keyword>
<dbReference type="PROSITE" id="PS50041">
    <property type="entry name" value="C_TYPE_LECTIN_2"/>
    <property type="match status" value="1"/>
</dbReference>
<protein>
    <recommendedName>
        <fullName evidence="4">C-type lectin domain-containing protein</fullName>
    </recommendedName>
</protein>
<dbReference type="GeneTree" id="ENSGT01020000230338"/>
<evidence type="ECO:0000259" key="4">
    <source>
        <dbReference type="PROSITE" id="PS50041"/>
    </source>
</evidence>
<keyword evidence="3" id="KW-1133">Transmembrane helix</keyword>
<evidence type="ECO:0000256" key="2">
    <source>
        <dbReference type="ARBA" id="ARBA00023157"/>
    </source>
</evidence>
<dbReference type="RefSeq" id="XP_040043446.1">
    <property type="nucleotide sequence ID" value="XM_040187512.1"/>
</dbReference>
<dbReference type="Pfam" id="PF00059">
    <property type="entry name" value="Lectin_C"/>
    <property type="match status" value="1"/>
</dbReference>
<dbReference type="PROSITE" id="PS00615">
    <property type="entry name" value="C_TYPE_LECTIN_1"/>
    <property type="match status" value="1"/>
</dbReference>
<dbReference type="SUPFAM" id="SSF56436">
    <property type="entry name" value="C-type lectin-like"/>
    <property type="match status" value="1"/>
</dbReference>
<accession>A0AAQ4QJW1</accession>
<dbReference type="InterPro" id="IPR050111">
    <property type="entry name" value="C-type_lectin/snaclec_domain"/>
</dbReference>
<dbReference type="InterPro" id="IPR016186">
    <property type="entry name" value="C-type_lectin-like/link_sf"/>
</dbReference>
<dbReference type="InterPro" id="IPR018378">
    <property type="entry name" value="C-type_lectin_CS"/>
</dbReference>
<dbReference type="PANTHER" id="PTHR22803">
    <property type="entry name" value="MANNOSE, PHOSPHOLIPASE, LECTIN RECEPTOR RELATED"/>
    <property type="match status" value="1"/>
</dbReference>
<dbReference type="CDD" id="cd03590">
    <property type="entry name" value="CLECT_DC-SIGN_like"/>
    <property type="match status" value="1"/>
</dbReference>